<dbReference type="InterPro" id="IPR014001">
    <property type="entry name" value="Helicase_ATP-bd"/>
</dbReference>
<dbReference type="GO" id="GO:0005694">
    <property type="term" value="C:chromosome"/>
    <property type="evidence" value="ECO:0007669"/>
    <property type="project" value="TreeGrafter"/>
</dbReference>
<protein>
    <recommendedName>
        <fullName evidence="5">DNA 3'-5' helicase</fullName>
        <ecNumber evidence="5">5.6.2.4</ecNumber>
    </recommendedName>
</protein>
<evidence type="ECO:0000256" key="4">
    <source>
        <dbReference type="ARBA" id="ARBA00034617"/>
    </source>
</evidence>
<dbReference type="Pfam" id="PF00270">
    <property type="entry name" value="DEAD"/>
    <property type="match status" value="1"/>
</dbReference>
<keyword evidence="6" id="KW-0732">Signal</keyword>
<dbReference type="Gene3D" id="3.40.50.300">
    <property type="entry name" value="P-loop containing nucleotide triphosphate hydrolases"/>
    <property type="match status" value="2"/>
</dbReference>
<organism evidence="8 9">
    <name type="scientific">Mycena rosella</name>
    <name type="common">Pink bonnet</name>
    <name type="synonym">Agaricus rosellus</name>
    <dbReference type="NCBI Taxonomy" id="1033263"/>
    <lineage>
        <taxon>Eukaryota</taxon>
        <taxon>Fungi</taxon>
        <taxon>Dikarya</taxon>
        <taxon>Basidiomycota</taxon>
        <taxon>Agaricomycotina</taxon>
        <taxon>Agaricomycetes</taxon>
        <taxon>Agaricomycetidae</taxon>
        <taxon>Agaricales</taxon>
        <taxon>Marasmiineae</taxon>
        <taxon>Mycenaceae</taxon>
        <taxon>Mycena</taxon>
    </lineage>
</organism>
<keyword evidence="3" id="KW-0413">Isomerase</keyword>
<comment type="caution">
    <text evidence="8">The sequence shown here is derived from an EMBL/GenBank/DDBJ whole genome shotgun (WGS) entry which is preliminary data.</text>
</comment>
<dbReference type="PROSITE" id="PS51192">
    <property type="entry name" value="HELICASE_ATP_BIND_1"/>
    <property type="match status" value="1"/>
</dbReference>
<evidence type="ECO:0000313" key="8">
    <source>
        <dbReference type="EMBL" id="KAJ7708767.1"/>
    </source>
</evidence>
<feature type="chain" id="PRO_5042057750" description="DNA 3'-5' helicase" evidence="6">
    <location>
        <begin position="22"/>
        <end position="483"/>
    </location>
</feature>
<dbReference type="EC" id="5.6.2.4" evidence="5"/>
<evidence type="ECO:0000256" key="3">
    <source>
        <dbReference type="ARBA" id="ARBA00023235"/>
    </source>
</evidence>
<evidence type="ECO:0000256" key="5">
    <source>
        <dbReference type="ARBA" id="ARBA00034808"/>
    </source>
</evidence>
<dbReference type="InterPro" id="IPR011545">
    <property type="entry name" value="DEAD/DEAH_box_helicase_dom"/>
</dbReference>
<keyword evidence="8" id="KW-0378">Hydrolase</keyword>
<dbReference type="SUPFAM" id="SSF52540">
    <property type="entry name" value="P-loop containing nucleoside triphosphate hydrolases"/>
    <property type="match status" value="1"/>
</dbReference>
<dbReference type="GO" id="GO:0043138">
    <property type="term" value="F:3'-5' DNA helicase activity"/>
    <property type="evidence" value="ECO:0007669"/>
    <property type="project" value="UniProtKB-EC"/>
</dbReference>
<dbReference type="GO" id="GO:0000724">
    <property type="term" value="P:double-strand break repair via homologous recombination"/>
    <property type="evidence" value="ECO:0007669"/>
    <property type="project" value="TreeGrafter"/>
</dbReference>
<evidence type="ECO:0000259" key="7">
    <source>
        <dbReference type="PROSITE" id="PS51192"/>
    </source>
</evidence>
<comment type="catalytic activity">
    <reaction evidence="4">
        <text>Couples ATP hydrolysis with the unwinding of duplex DNA by translocating in the 3'-5' direction.</text>
        <dbReference type="EC" id="5.6.2.4"/>
    </reaction>
</comment>
<feature type="signal peptide" evidence="6">
    <location>
        <begin position="1"/>
        <end position="21"/>
    </location>
</feature>
<dbReference type="GO" id="GO:0009378">
    <property type="term" value="F:four-way junction helicase activity"/>
    <property type="evidence" value="ECO:0007669"/>
    <property type="project" value="TreeGrafter"/>
</dbReference>
<dbReference type="EMBL" id="JARKIE010000003">
    <property type="protein sequence ID" value="KAJ7708767.1"/>
    <property type="molecule type" value="Genomic_DNA"/>
</dbReference>
<dbReference type="GO" id="GO:0003677">
    <property type="term" value="F:DNA binding"/>
    <property type="evidence" value="ECO:0007669"/>
    <property type="project" value="UniProtKB-KW"/>
</dbReference>
<keyword evidence="9" id="KW-1185">Reference proteome</keyword>
<name>A0AAD7MB50_MYCRO</name>
<feature type="domain" description="Helicase ATP-binding" evidence="7">
    <location>
        <begin position="54"/>
        <end position="240"/>
    </location>
</feature>
<dbReference type="PANTHER" id="PTHR13710:SF105">
    <property type="entry name" value="ATP-DEPENDENT DNA HELICASE Q1"/>
    <property type="match status" value="1"/>
</dbReference>
<dbReference type="GO" id="GO:0016787">
    <property type="term" value="F:hydrolase activity"/>
    <property type="evidence" value="ECO:0007669"/>
    <property type="project" value="UniProtKB-KW"/>
</dbReference>
<evidence type="ECO:0000256" key="1">
    <source>
        <dbReference type="ARBA" id="ARBA00005446"/>
    </source>
</evidence>
<dbReference type="AlphaFoldDB" id="A0AAD7MB50"/>
<comment type="similarity">
    <text evidence="1">Belongs to the helicase family. RecQ subfamily.</text>
</comment>
<dbReference type="SMART" id="SM00487">
    <property type="entry name" value="DEXDc"/>
    <property type="match status" value="1"/>
</dbReference>
<accession>A0AAD7MB50</accession>
<dbReference type="PANTHER" id="PTHR13710">
    <property type="entry name" value="DNA HELICASE RECQ FAMILY MEMBER"/>
    <property type="match status" value="1"/>
</dbReference>
<evidence type="ECO:0000256" key="2">
    <source>
        <dbReference type="ARBA" id="ARBA00023125"/>
    </source>
</evidence>
<evidence type="ECO:0000256" key="6">
    <source>
        <dbReference type="SAM" id="SignalP"/>
    </source>
</evidence>
<keyword evidence="2" id="KW-0238">DNA-binding</keyword>
<proteinExistence type="inferred from homology"/>
<sequence length="483" mass="53257">MRSQILVLVLLLAILCQSTTAFHFYSTKGFALARKILLIALPNFEPHHYQMDGVCKVLAGIDLIACTPTGSGKTGYLFLAILVMIAIARDLSLCPGIKFPKNPAIIVVCPTNSIEQQMVLNSLLVDSLTLTIGFQDKNMGITVLTINADTVTASRPEQLTSHGFRDLLAHESFYDRVCAFGIDEIHLLLLWGMVFRKAFLQIGFMRSRLRPGIPLIGLTASLLADLLIQNSIYSLLGVNRGDFYLINRSNLAWVLKNNDKTLIFGGTICRAFQIKLYRNSVDSANPDHDIHIRMHTGLDWADDKLTTLDKIVNNPKCQIIVTTNGLAQGNDIKVIKTVIQIGKPETMEIYIKKPGCARPTVENPRGIFYISASRMDLARTIVAQTDAENNADAAKPWGGKAAPRMSCLVAEILTAPCKHAEQDRQFDKPIQDSLCFCQTCISSPPNPRPECYICSGYCPEADAPEVYLPAPKKKATPSDILHG</sequence>
<reference evidence="8" key="1">
    <citation type="submission" date="2023-03" db="EMBL/GenBank/DDBJ databases">
        <title>Massive genome expansion in bonnet fungi (Mycena s.s.) driven by repeated elements and novel gene families across ecological guilds.</title>
        <authorList>
            <consortium name="Lawrence Berkeley National Laboratory"/>
            <person name="Harder C.B."/>
            <person name="Miyauchi S."/>
            <person name="Viragh M."/>
            <person name="Kuo A."/>
            <person name="Thoen E."/>
            <person name="Andreopoulos B."/>
            <person name="Lu D."/>
            <person name="Skrede I."/>
            <person name="Drula E."/>
            <person name="Henrissat B."/>
            <person name="Morin E."/>
            <person name="Kohler A."/>
            <person name="Barry K."/>
            <person name="LaButti K."/>
            <person name="Morin E."/>
            <person name="Salamov A."/>
            <person name="Lipzen A."/>
            <person name="Mereny Z."/>
            <person name="Hegedus B."/>
            <person name="Baldrian P."/>
            <person name="Stursova M."/>
            <person name="Weitz H."/>
            <person name="Taylor A."/>
            <person name="Grigoriev I.V."/>
            <person name="Nagy L.G."/>
            <person name="Martin F."/>
            <person name="Kauserud H."/>
        </authorList>
    </citation>
    <scope>NUCLEOTIDE SEQUENCE</scope>
    <source>
        <strain evidence="8">CBHHK067</strain>
    </source>
</reference>
<dbReference type="GO" id="GO:0005737">
    <property type="term" value="C:cytoplasm"/>
    <property type="evidence" value="ECO:0007669"/>
    <property type="project" value="TreeGrafter"/>
</dbReference>
<dbReference type="InterPro" id="IPR027417">
    <property type="entry name" value="P-loop_NTPase"/>
</dbReference>
<dbReference type="Proteomes" id="UP001221757">
    <property type="component" value="Unassembled WGS sequence"/>
</dbReference>
<evidence type="ECO:0000313" key="9">
    <source>
        <dbReference type="Proteomes" id="UP001221757"/>
    </source>
</evidence>
<dbReference type="GO" id="GO:0005524">
    <property type="term" value="F:ATP binding"/>
    <property type="evidence" value="ECO:0007669"/>
    <property type="project" value="InterPro"/>
</dbReference>
<gene>
    <name evidence="8" type="ORF">B0H17DRAFT_916534</name>
</gene>